<feature type="domain" description="DUF4365" evidence="1">
    <location>
        <begin position="11"/>
        <end position="106"/>
    </location>
</feature>
<protein>
    <submittedName>
        <fullName evidence="2">DUF4365 domain-containing protein</fullName>
    </submittedName>
</protein>
<name>A0ABS2ATT5_9ACTN</name>
<dbReference type="Pfam" id="PF14280">
    <property type="entry name" value="DUF4365"/>
    <property type="match status" value="1"/>
</dbReference>
<sequence length="860" mass="93192">MDGRLVDLGIVVGAQVKSGESFFAKEGRDDTGVGTGWWFRENDRAHFDAWLSHRLPHFIVLRNLDERVSYWAPITKQTVKYTRKGAKVFVPRANVVDAANAGRLLTAAAGTTVRASWEGSAWAGAILSPSHQLRHALIVPRLVAPHPNRGTDVKLTAAQVTAMLMQVRLRDVARPEEEAESYIPNLTALPPDAAWDWRFAAALLRYIKTGVPDVLSGLTSSDLPPYQQAAGTVAHAAGLLEDGRADEALALLTALLARDEMDLIDHAWVQLQYARTLSELGHRQQARDVALDLIGLGQLAPDDVTAAAIGGAAPNTLLAVSDWDAVEFGSTMSASDTTGSWWRHQVAGWGLSAQAERSFRAWTRDTGVTITMVDEAWQYLRSASLLAGMVGDQTAWRGTTRDLAEYLLTDREHGADPESVAVALTTMRLCGDYKGLALAVRRVVNDGHAAAAQAAALLTDPTNSTRTPARADLSMLIESGDLLPRDRAERLVEWTLRTFHDPEPYASRTRPTFMVRPLLVELLTALVGAVGENIHHQLADFILELPGLTDQYLAGRIAGLLRRLSPAVWTPDRARKAVDRAGSDDRQLAYSLFGAAATSLPSARDHLTNEARSGSLGAVAALSDVTAFDTDLVSSLITALTARLEAQLRDAVRGEYPLGGVDLGHALTVLNVHHPQHANWDPILQLLEVTRCGGHLVGALSVLAQRVADLPEDVAARLTPLAAAIADGPEPAPSLVDNSDPRPPARWLQATLERRAGGQWQRHLAYLLQADTHSRRIAALLAGGGDDQLSLGTLIVLAGDPEPQVRATAAGFIAEPPSTIASHEHFYRSSSQIPAYLWSEHWPRPRRNYRNCSHSMNCSS</sequence>
<gene>
    <name evidence="2" type="ORF">JIG36_48100</name>
</gene>
<reference evidence="2 3" key="1">
    <citation type="submission" date="2021-01" db="EMBL/GenBank/DDBJ databases">
        <title>Actinoplanes sp. nov. LDG1-06 isolated from lichen.</title>
        <authorList>
            <person name="Saeng-In P."/>
            <person name="Phongsopitanun W."/>
            <person name="Kanchanasin P."/>
            <person name="Yuki M."/>
            <person name="Kudo T."/>
            <person name="Ohkuma M."/>
            <person name="Tanasupawat S."/>
        </authorList>
    </citation>
    <scope>NUCLEOTIDE SEQUENCE [LARGE SCALE GENOMIC DNA]</scope>
    <source>
        <strain evidence="2 3">LDG1-06</strain>
    </source>
</reference>
<accession>A0ABS2ATT5</accession>
<comment type="caution">
    <text evidence="2">The sequence shown here is derived from an EMBL/GenBank/DDBJ whole genome shotgun (WGS) entry which is preliminary data.</text>
</comment>
<dbReference type="Proteomes" id="UP000632138">
    <property type="component" value="Unassembled WGS sequence"/>
</dbReference>
<evidence type="ECO:0000313" key="2">
    <source>
        <dbReference type="EMBL" id="MBM2623287.1"/>
    </source>
</evidence>
<keyword evidence="3" id="KW-1185">Reference proteome</keyword>
<proteinExistence type="predicted"/>
<dbReference type="InterPro" id="IPR025375">
    <property type="entry name" value="DUF4365"/>
</dbReference>
<dbReference type="EMBL" id="JAENHP010000034">
    <property type="protein sequence ID" value="MBM2623287.1"/>
    <property type="molecule type" value="Genomic_DNA"/>
</dbReference>
<evidence type="ECO:0000259" key="1">
    <source>
        <dbReference type="Pfam" id="PF14280"/>
    </source>
</evidence>
<evidence type="ECO:0000313" key="3">
    <source>
        <dbReference type="Proteomes" id="UP000632138"/>
    </source>
</evidence>
<organism evidence="2 3">
    <name type="scientific">Paractinoplanes ovalisporus</name>
    <dbReference type="NCBI Taxonomy" id="2810368"/>
    <lineage>
        <taxon>Bacteria</taxon>
        <taxon>Bacillati</taxon>
        <taxon>Actinomycetota</taxon>
        <taxon>Actinomycetes</taxon>
        <taxon>Micromonosporales</taxon>
        <taxon>Micromonosporaceae</taxon>
        <taxon>Paractinoplanes</taxon>
    </lineage>
</organism>